<gene>
    <name evidence="5 7 8" type="primary">rplM</name>
    <name evidence="8" type="ORF">HMPREF0351_12649</name>
</gene>
<dbReference type="KEGG" id="efu:HMPREF0351_12649"/>
<dbReference type="Gene3D" id="3.90.1180.10">
    <property type="entry name" value="Ribosomal protein L13"/>
    <property type="match status" value="1"/>
</dbReference>
<keyword evidence="9" id="KW-1185">Reference proteome</keyword>
<dbReference type="PANTHER" id="PTHR11545:SF2">
    <property type="entry name" value="LARGE RIBOSOMAL SUBUNIT PROTEIN UL13M"/>
    <property type="match status" value="1"/>
</dbReference>
<evidence type="ECO:0000256" key="5">
    <source>
        <dbReference type="HAMAP-Rule" id="MF_01366"/>
    </source>
</evidence>
<dbReference type="CDD" id="cd00392">
    <property type="entry name" value="Ribosomal_L13"/>
    <property type="match status" value="1"/>
</dbReference>
<evidence type="ECO:0000256" key="1">
    <source>
        <dbReference type="ARBA" id="ARBA00006227"/>
    </source>
</evidence>
<keyword evidence="2 5" id="KW-0689">Ribosomal protein</keyword>
<dbReference type="GO" id="GO:0022625">
    <property type="term" value="C:cytosolic large ribosomal subunit"/>
    <property type="evidence" value="ECO:0007669"/>
    <property type="project" value="TreeGrafter"/>
</dbReference>
<evidence type="ECO:0000313" key="9">
    <source>
        <dbReference type="Proteomes" id="UP000005269"/>
    </source>
</evidence>
<organism evidence="8 9">
    <name type="scientific">Enterococcus faecium (strain ATCC BAA-472 / TX0016 / DO)</name>
    <dbReference type="NCBI Taxonomy" id="333849"/>
    <lineage>
        <taxon>Bacteria</taxon>
        <taxon>Bacillati</taxon>
        <taxon>Bacillota</taxon>
        <taxon>Bacilli</taxon>
        <taxon>Lactobacillales</taxon>
        <taxon>Enterococcaceae</taxon>
        <taxon>Enterococcus</taxon>
    </lineage>
</organism>
<dbReference type="InterPro" id="IPR005822">
    <property type="entry name" value="Ribosomal_uL13"/>
</dbReference>
<dbReference type="GO" id="GO:0006412">
    <property type="term" value="P:translation"/>
    <property type="evidence" value="ECO:0007669"/>
    <property type="project" value="UniProtKB-UniRule"/>
</dbReference>
<dbReference type="PANTHER" id="PTHR11545">
    <property type="entry name" value="RIBOSOMAL PROTEIN L13"/>
    <property type="match status" value="1"/>
</dbReference>
<evidence type="ECO:0000256" key="3">
    <source>
        <dbReference type="ARBA" id="ARBA00023274"/>
    </source>
</evidence>
<dbReference type="AlphaFoldDB" id="Q3Y121"/>
<dbReference type="Proteomes" id="UP000005269">
    <property type="component" value="Chromosome"/>
</dbReference>
<evidence type="ECO:0000256" key="2">
    <source>
        <dbReference type="ARBA" id="ARBA00022980"/>
    </source>
</evidence>
<dbReference type="InterPro" id="IPR036899">
    <property type="entry name" value="Ribosomal_uL13_sf"/>
</dbReference>
<name>Q3Y121_ENTFD</name>
<keyword evidence="3 5" id="KW-0687">Ribonucleoprotein</keyword>
<proteinExistence type="inferred from homology"/>
<protein>
    <recommendedName>
        <fullName evidence="4 5">Large ribosomal subunit protein uL13</fullName>
    </recommendedName>
</protein>
<dbReference type="NCBIfam" id="TIGR01066">
    <property type="entry name" value="rplM_bact"/>
    <property type="match status" value="1"/>
</dbReference>
<dbReference type="GO" id="GO:0017148">
    <property type="term" value="P:negative regulation of translation"/>
    <property type="evidence" value="ECO:0007669"/>
    <property type="project" value="TreeGrafter"/>
</dbReference>
<dbReference type="Pfam" id="PF00572">
    <property type="entry name" value="Ribosomal_L13"/>
    <property type="match status" value="1"/>
</dbReference>
<comment type="subunit">
    <text evidence="5">Part of the 50S ribosomal subunit.</text>
</comment>
<dbReference type="GO" id="GO:0003729">
    <property type="term" value="F:mRNA binding"/>
    <property type="evidence" value="ECO:0007669"/>
    <property type="project" value="TreeGrafter"/>
</dbReference>
<reference evidence="8 9" key="1">
    <citation type="journal article" date="2012" name="BMC Microbiol.">
        <title>Complete genome sequence of Enterococcus faecium strain TX16 and comparative genomic analysis of Enterococcus faecium genomes.</title>
        <authorList>
            <person name="Qin X."/>
            <person name="Galloway-Pena J.R."/>
            <person name="Sillanpaa J."/>
            <person name="Hyeob Roh J."/>
            <person name="Nallapareddy S.R."/>
            <person name="Chowdhury S."/>
            <person name="Bourgogne A."/>
            <person name="Choudhury T."/>
            <person name="Munzy D.M."/>
            <person name="Buhay C.J."/>
            <person name="Ding Y."/>
            <person name="Dugan-Rocha S."/>
            <person name="Liu W."/>
            <person name="Kovar C."/>
            <person name="Sodergren E."/>
            <person name="Highlander S."/>
            <person name="Petrosino J.F."/>
            <person name="Worley K.C."/>
            <person name="Gibbs R.A."/>
            <person name="Weinstock G.M."/>
            <person name="Murray B.E."/>
        </authorList>
    </citation>
    <scope>NUCLEOTIDE SEQUENCE [LARGE SCALE GENOMIC DNA]</scope>
    <source>
        <strain evidence="9">ATCC BAA-472 / TX0016 / DO</strain>
    </source>
</reference>
<evidence type="ECO:0000313" key="8">
    <source>
        <dbReference type="EMBL" id="AFK60273.1"/>
    </source>
</evidence>
<dbReference type="FunFam" id="3.90.1180.10:FF:000001">
    <property type="entry name" value="50S ribosomal protein L13"/>
    <property type="match status" value="1"/>
</dbReference>
<dbReference type="EMBL" id="CP003583">
    <property type="protein sequence ID" value="AFK60273.1"/>
    <property type="molecule type" value="Genomic_DNA"/>
</dbReference>
<comment type="function">
    <text evidence="5 7">This protein is one of the early assembly proteins of the 50S ribosomal subunit, although it is not seen to bind rRNA by itself. It is important during the early stages of 50S assembly.</text>
</comment>
<comment type="similarity">
    <text evidence="1 5 6">Belongs to the universal ribosomal protein uL13 family.</text>
</comment>
<evidence type="ECO:0000256" key="6">
    <source>
        <dbReference type="RuleBase" id="RU003877"/>
    </source>
</evidence>
<sequence length="176" mass="19566">MLNGMFAPQRAPETRSVCQTSELKLEENNVRTTYMAKPGEVERKWYVVDATDVPLGRLSTVVASVLRGKNKPTFTPHLDTGDFVIVINADKVKLTGKKATDKIYYRHSNYPGGLKSITAGELRAKNSRRLIETSVKGMLPKNTLGRKQFTKLNVYGGAEHPHAAQQPEVLDITNLI</sequence>
<evidence type="ECO:0000256" key="7">
    <source>
        <dbReference type="RuleBase" id="RU003878"/>
    </source>
</evidence>
<dbReference type="InterPro" id="IPR005823">
    <property type="entry name" value="Ribosomal_uL13_bac-type"/>
</dbReference>
<dbReference type="HOGENOM" id="CLU_082184_2_1_9"/>
<dbReference type="GO" id="GO:0003735">
    <property type="term" value="F:structural constituent of ribosome"/>
    <property type="evidence" value="ECO:0007669"/>
    <property type="project" value="InterPro"/>
</dbReference>
<dbReference type="PROSITE" id="PS00783">
    <property type="entry name" value="RIBOSOMAL_L13"/>
    <property type="match status" value="1"/>
</dbReference>
<evidence type="ECO:0000256" key="4">
    <source>
        <dbReference type="ARBA" id="ARBA00035201"/>
    </source>
</evidence>
<accession>Q3Y121</accession>
<dbReference type="HAMAP" id="MF_01366">
    <property type="entry name" value="Ribosomal_uL13"/>
    <property type="match status" value="1"/>
</dbReference>
<dbReference type="SUPFAM" id="SSF52161">
    <property type="entry name" value="Ribosomal protein L13"/>
    <property type="match status" value="1"/>
</dbReference>
<dbReference type="InterPro" id="IPR023563">
    <property type="entry name" value="Ribosomal_uL13_CS"/>
</dbReference>